<proteinExistence type="predicted"/>
<accession>A0A7J3I9W0</accession>
<evidence type="ECO:0000313" key="2">
    <source>
        <dbReference type="EMBL" id="HGQ19069.1"/>
    </source>
</evidence>
<reference evidence="1" key="1">
    <citation type="journal article" date="2020" name="mSystems">
        <title>Genome- and Community-Level Interaction Insights into Carbon Utilization and Element Cycling Functions of Hydrothermarchaeota in Hydrothermal Sediment.</title>
        <authorList>
            <person name="Zhou Z."/>
            <person name="Liu Y."/>
            <person name="Xu W."/>
            <person name="Pan J."/>
            <person name="Luo Z.H."/>
            <person name="Li M."/>
        </authorList>
    </citation>
    <scope>NUCLEOTIDE SEQUENCE [LARGE SCALE GENOMIC DNA]</scope>
    <source>
        <strain evidence="1">SpSt-618</strain>
        <strain evidence="2">SpSt-657</strain>
    </source>
</reference>
<dbReference type="Pfam" id="PF01904">
    <property type="entry name" value="DUF72"/>
    <property type="match status" value="1"/>
</dbReference>
<dbReference type="EMBL" id="DTBZ01000167">
    <property type="protein sequence ID" value="HGQ19069.1"/>
    <property type="molecule type" value="Genomic_DNA"/>
</dbReference>
<name>A0A7J3I9W0_9CREN</name>
<dbReference type="PANTHER" id="PTHR30348">
    <property type="entry name" value="UNCHARACTERIZED PROTEIN YECE"/>
    <property type="match status" value="1"/>
</dbReference>
<organism evidence="1">
    <name type="scientific">Ignisphaera aggregans</name>
    <dbReference type="NCBI Taxonomy" id="334771"/>
    <lineage>
        <taxon>Archaea</taxon>
        <taxon>Thermoproteota</taxon>
        <taxon>Thermoprotei</taxon>
        <taxon>Desulfurococcales</taxon>
        <taxon>Desulfurococcaceae</taxon>
        <taxon>Ignisphaera</taxon>
    </lineage>
</organism>
<dbReference type="AlphaFoldDB" id="A0A7J3I9W0"/>
<dbReference type="SUPFAM" id="SSF117396">
    <property type="entry name" value="TM1631-like"/>
    <property type="match status" value="1"/>
</dbReference>
<dbReference type="Gene3D" id="3.20.20.410">
    <property type="entry name" value="Protein of unknown function UPF0759"/>
    <property type="match status" value="1"/>
</dbReference>
<gene>
    <name evidence="1" type="ORF">ENT87_08510</name>
    <name evidence="2" type="ORF">ENU30_08900</name>
</gene>
<dbReference type="PANTHER" id="PTHR30348:SF4">
    <property type="entry name" value="DUF72 DOMAIN-CONTAINING PROTEIN"/>
    <property type="match status" value="1"/>
</dbReference>
<dbReference type="EMBL" id="DTAI01000253">
    <property type="protein sequence ID" value="HGN37566.1"/>
    <property type="molecule type" value="Genomic_DNA"/>
</dbReference>
<evidence type="ECO:0000313" key="1">
    <source>
        <dbReference type="EMBL" id="HGN37566.1"/>
    </source>
</evidence>
<dbReference type="InterPro" id="IPR002763">
    <property type="entry name" value="DUF72"/>
</dbReference>
<sequence>MHLVFVGCCGFPISRSRYYRLFNTVELQETFYNPPDLDKLKKYRSEAPENFAFALKAWQAITHPLDSMTWRRARFVPDRKLADRYGFLRPTREVFEAWEKVIEGARVLRARVIVIQTPPSFGYSRDGYKNAVDFFSAVDTGEFIVGWEPRGSWLQNADKVFEIVSRFKNVIHIVDPFKTLPILDRDTVYFRLHGIGKGEVNYRYRYSDDDLKRLSDMVRKYSGKEVYVMFNNVYMAQDAQRFIAIFNQTTDL</sequence>
<dbReference type="InterPro" id="IPR036520">
    <property type="entry name" value="UPF0759_sf"/>
</dbReference>
<comment type="caution">
    <text evidence="1">The sequence shown here is derived from an EMBL/GenBank/DDBJ whole genome shotgun (WGS) entry which is preliminary data.</text>
</comment>
<protein>
    <submittedName>
        <fullName evidence="1">DUF72 domain-containing protein</fullName>
    </submittedName>
</protein>